<dbReference type="Proteomes" id="UP000885690">
    <property type="component" value="Unassembled WGS sequence"/>
</dbReference>
<dbReference type="EC" id="1.1.99.14" evidence="6"/>
<dbReference type="InterPro" id="IPR017900">
    <property type="entry name" value="4Fe4S_Fe_S_CS"/>
</dbReference>
<keyword evidence="5 6" id="KW-0411">Iron-sulfur</keyword>
<keyword evidence="3" id="KW-0677">Repeat</keyword>
<name>A0A7C0Y8K0_9BACT</name>
<reference evidence="8" key="1">
    <citation type="journal article" date="2020" name="mSystems">
        <title>Genome- and Community-Level Interaction Insights into Carbon Utilization and Element Cycling Functions of Hydrothermarchaeota in Hydrothermal Sediment.</title>
        <authorList>
            <person name="Zhou Z."/>
            <person name="Liu Y."/>
            <person name="Xu W."/>
            <person name="Pan J."/>
            <person name="Luo Z.H."/>
            <person name="Li M."/>
        </authorList>
    </citation>
    <scope>NUCLEOTIDE SEQUENCE [LARGE SCALE GENOMIC DNA]</scope>
    <source>
        <strain evidence="8">HyVt-115</strain>
    </source>
</reference>
<feature type="domain" description="4Fe-4S ferredoxin-type" evidence="7">
    <location>
        <begin position="3"/>
        <end position="35"/>
    </location>
</feature>
<keyword evidence="4 6" id="KW-0408">Iron</keyword>
<dbReference type="InterPro" id="IPR009051">
    <property type="entry name" value="Helical_ferredxn"/>
</dbReference>
<evidence type="ECO:0000256" key="4">
    <source>
        <dbReference type="ARBA" id="ARBA00023004"/>
    </source>
</evidence>
<dbReference type="GO" id="GO:0051539">
    <property type="term" value="F:4 iron, 4 sulfur cluster binding"/>
    <property type="evidence" value="ECO:0007669"/>
    <property type="project" value="UniProtKB-UniRule"/>
</dbReference>
<comment type="function">
    <text evidence="6">Component of a complex that catalyzes the oxidation of glycolate to glyoxylate.</text>
</comment>
<proteinExistence type="predicted"/>
<comment type="catalytic activity">
    <reaction evidence="6">
        <text>(R)-lactate + A = pyruvate + AH2</text>
        <dbReference type="Rhea" id="RHEA:15089"/>
        <dbReference type="ChEBI" id="CHEBI:13193"/>
        <dbReference type="ChEBI" id="CHEBI:15361"/>
        <dbReference type="ChEBI" id="CHEBI:16004"/>
        <dbReference type="ChEBI" id="CHEBI:17499"/>
    </reaction>
</comment>
<evidence type="ECO:0000256" key="3">
    <source>
        <dbReference type="ARBA" id="ARBA00022737"/>
    </source>
</evidence>
<keyword evidence="1 6" id="KW-0004">4Fe-4S</keyword>
<dbReference type="InterPro" id="IPR017896">
    <property type="entry name" value="4Fe4S_Fe-S-bd"/>
</dbReference>
<evidence type="ECO:0000256" key="1">
    <source>
        <dbReference type="ARBA" id="ARBA00022485"/>
    </source>
</evidence>
<dbReference type="PIRSF" id="PIRSF000139">
    <property type="entry name" value="Glc_ox_4Fe-4S"/>
    <property type="match status" value="1"/>
</dbReference>
<dbReference type="InterPro" id="IPR012257">
    <property type="entry name" value="Glc_ox_4Fe-4S"/>
</dbReference>
<keyword evidence="6" id="KW-0249">Electron transport</keyword>
<dbReference type="Gene3D" id="1.10.1060.10">
    <property type="entry name" value="Alpha-helical ferredoxin"/>
    <property type="match status" value="1"/>
</dbReference>
<comment type="cofactor">
    <cofactor evidence="6">
        <name>[4Fe-4S] cluster</name>
        <dbReference type="ChEBI" id="CHEBI:49883"/>
    </cofactor>
    <text evidence="6">Binds 2 [4Fe-4S] clusters.</text>
</comment>
<dbReference type="SUPFAM" id="SSF46548">
    <property type="entry name" value="alpha-helical ferredoxin"/>
    <property type="match status" value="1"/>
</dbReference>
<keyword evidence="2 6" id="KW-0479">Metal-binding</keyword>
<comment type="caution">
    <text evidence="8">The sequence shown here is derived from an EMBL/GenBank/DDBJ whole genome shotgun (WGS) entry which is preliminary data.</text>
</comment>
<dbReference type="GO" id="GO:0019154">
    <property type="term" value="F:glycolate dehydrogenase activity"/>
    <property type="evidence" value="ECO:0007669"/>
    <property type="project" value="UniProtKB-EC"/>
</dbReference>
<dbReference type="PROSITE" id="PS00198">
    <property type="entry name" value="4FE4S_FER_1"/>
    <property type="match status" value="1"/>
</dbReference>
<accession>A0A7C0Y8K0</accession>
<evidence type="ECO:0000256" key="5">
    <source>
        <dbReference type="ARBA" id="ARBA00023014"/>
    </source>
</evidence>
<dbReference type="PANTHER" id="PTHR32479">
    <property type="entry name" value="GLYCOLATE OXIDASE IRON-SULFUR SUBUNIT"/>
    <property type="match status" value="1"/>
</dbReference>
<comment type="catalytic activity">
    <reaction evidence="6">
        <text>glycolate + A = glyoxylate + AH2</text>
        <dbReference type="Rhea" id="RHEA:21264"/>
        <dbReference type="ChEBI" id="CHEBI:13193"/>
        <dbReference type="ChEBI" id="CHEBI:17499"/>
        <dbReference type="ChEBI" id="CHEBI:29805"/>
        <dbReference type="ChEBI" id="CHEBI:36655"/>
        <dbReference type="EC" id="1.1.99.14"/>
    </reaction>
</comment>
<evidence type="ECO:0000256" key="2">
    <source>
        <dbReference type="ARBA" id="ARBA00022723"/>
    </source>
</evidence>
<dbReference type="Pfam" id="PF02754">
    <property type="entry name" value="CCG"/>
    <property type="match status" value="2"/>
</dbReference>
<dbReference type="GO" id="GO:0046872">
    <property type="term" value="F:metal ion binding"/>
    <property type="evidence" value="ECO:0007669"/>
    <property type="project" value="UniProtKB-UniRule"/>
</dbReference>
<evidence type="ECO:0000313" key="8">
    <source>
        <dbReference type="EMBL" id="HDD52636.1"/>
    </source>
</evidence>
<dbReference type="Pfam" id="PF13183">
    <property type="entry name" value="Fer4_8"/>
    <property type="match status" value="1"/>
</dbReference>
<gene>
    <name evidence="8" type="ORF">ENF32_01030</name>
</gene>
<dbReference type="PROSITE" id="PS51379">
    <property type="entry name" value="4FE4S_FER_2"/>
    <property type="match status" value="1"/>
</dbReference>
<dbReference type="AlphaFoldDB" id="A0A7C0Y8K0"/>
<protein>
    <recommendedName>
        <fullName evidence="6">Glycolate oxidase iron-sulfur subunit</fullName>
        <ecNumber evidence="6">1.1.99.14</ecNumber>
    </recommendedName>
</protein>
<sequence length="398" mass="43399">MESKVDWEEAISRCVRCGRCRSVCPTFSLLHREWAVARGRIALLEALEGGRLEPTGRLEDHLSTCLLCMACEEVCTNKAPVVDLVEEGRAILVEKRGKPLYKRILAKVLEDKALARRLVALGLLGQPLWGREVPQYRGLALRIPILKGWDMLPPLVKPFSREGTQEWGGGERGTVALFLGCLLDFSYPSMAQATVDVLVELGYRVVVPHGQSCCGYPHEAMGDREGAERLKELNARFLEESGASMVVTACATCTAYLKKAYRLSIPVKDVVEVMLEAGGEAFHYGLGEKATYHEPCHLGRGQEVKGVLPFLKEILGPHLVEMRDFDRCCGFGGSLALGYPQVSLGVGEVKAGAVEDTGASVVLTACPACVLQINRCLARAGVSARAFHLVEALEVRGH</sequence>
<dbReference type="PANTHER" id="PTHR32479:SF20">
    <property type="entry name" value="GLYCOLATE OXIDASE IRON-SULFUR SUBUNIT"/>
    <property type="match status" value="1"/>
</dbReference>
<organism evidence="8">
    <name type="scientific">Thermosulfidibacter takaii</name>
    <dbReference type="NCBI Taxonomy" id="412593"/>
    <lineage>
        <taxon>Bacteria</taxon>
        <taxon>Pseudomonadati</taxon>
        <taxon>Thermosulfidibacterota</taxon>
        <taxon>Thermosulfidibacteria</taxon>
        <taxon>Thermosulfidibacterales</taxon>
        <taxon>Thermosulfidibacteraceae</taxon>
    </lineage>
</organism>
<evidence type="ECO:0000259" key="7">
    <source>
        <dbReference type="PROSITE" id="PS51379"/>
    </source>
</evidence>
<keyword evidence="6" id="KW-0813">Transport</keyword>
<dbReference type="InterPro" id="IPR004017">
    <property type="entry name" value="Cys_rich_dom"/>
</dbReference>
<dbReference type="EMBL" id="DQWS01000042">
    <property type="protein sequence ID" value="HDD52636.1"/>
    <property type="molecule type" value="Genomic_DNA"/>
</dbReference>
<evidence type="ECO:0000256" key="6">
    <source>
        <dbReference type="PIRNR" id="PIRNR000139"/>
    </source>
</evidence>